<comment type="caution">
    <text evidence="1">The sequence shown here is derived from an EMBL/GenBank/DDBJ whole genome shotgun (WGS) entry which is preliminary data.</text>
</comment>
<name>A0A7Z7INQ0_9MYCO</name>
<gene>
    <name evidence="1" type="ORF">MSIMFB_04456</name>
</gene>
<dbReference type="AlphaFoldDB" id="A0A7Z7INQ0"/>
<dbReference type="EMBL" id="OCTY01000002">
    <property type="protein sequence ID" value="SOJ56978.1"/>
    <property type="molecule type" value="Genomic_DNA"/>
</dbReference>
<reference evidence="1 2" key="1">
    <citation type="submission" date="2017-10" db="EMBL/GenBank/DDBJ databases">
        <authorList>
            <consortium name="Urmite Genomes"/>
        </authorList>
    </citation>
    <scope>NUCLEOTIDE SEQUENCE [LARGE SCALE GENOMIC DNA]</scope>
    <source>
        <strain evidence="1 2">FB-527</strain>
    </source>
</reference>
<evidence type="ECO:0000313" key="1">
    <source>
        <dbReference type="EMBL" id="SOJ56978.1"/>
    </source>
</evidence>
<proteinExistence type="predicted"/>
<protein>
    <submittedName>
        <fullName evidence="1">Uncharacterized protein</fullName>
    </submittedName>
</protein>
<accession>A0A7Z7INQ0</accession>
<dbReference type="Proteomes" id="UP000554965">
    <property type="component" value="Unassembled WGS sequence"/>
</dbReference>
<organism evidence="1 2">
    <name type="scientific">Mycobacterium simulans</name>
    <dbReference type="NCBI Taxonomy" id="627089"/>
    <lineage>
        <taxon>Bacteria</taxon>
        <taxon>Bacillati</taxon>
        <taxon>Actinomycetota</taxon>
        <taxon>Actinomycetes</taxon>
        <taxon>Mycobacteriales</taxon>
        <taxon>Mycobacteriaceae</taxon>
        <taxon>Mycobacterium</taxon>
    </lineage>
</organism>
<keyword evidence="2" id="KW-1185">Reference proteome</keyword>
<evidence type="ECO:0000313" key="2">
    <source>
        <dbReference type="Proteomes" id="UP000554965"/>
    </source>
</evidence>
<sequence>MGTTTTIYTELIRAHGGWPAIPAFEDVGPLLTAEAVVDGWMQEKPGEIYRKHPMQSTKHLDYRDETEKNVRVGLVLSRADAIRRLGWRWQPREPVAI</sequence>